<evidence type="ECO:0000256" key="12">
    <source>
        <dbReference type="ARBA" id="ARBA00022842"/>
    </source>
</evidence>
<evidence type="ECO:0000256" key="8">
    <source>
        <dbReference type="ARBA" id="ARBA00022723"/>
    </source>
</evidence>
<feature type="domain" description="Cyclic nucleotide-binding" evidence="20">
    <location>
        <begin position="479"/>
        <end position="582"/>
    </location>
</feature>
<dbReference type="InterPro" id="IPR000595">
    <property type="entry name" value="cNMP-bd_dom"/>
</dbReference>
<dbReference type="PANTHER" id="PTHR24353:SF37">
    <property type="entry name" value="CAMP-DEPENDENT PROTEIN KINASE CATALYTIC SUBUNIT PRKX"/>
    <property type="match status" value="1"/>
</dbReference>
<keyword evidence="13" id="KW-0142">cGMP-binding</keyword>
<dbReference type="Pfam" id="PF00027">
    <property type="entry name" value="cNMP_binding"/>
    <property type="match status" value="4"/>
</dbReference>
<evidence type="ECO:0000256" key="16">
    <source>
        <dbReference type="ARBA" id="ARBA00047462"/>
    </source>
</evidence>
<name>A0ABY8UDB1_TETOB</name>
<keyword evidence="12" id="KW-0460">Magnesium</keyword>
<evidence type="ECO:0000256" key="10">
    <source>
        <dbReference type="ARBA" id="ARBA00022777"/>
    </source>
</evidence>
<evidence type="ECO:0000259" key="20">
    <source>
        <dbReference type="PROSITE" id="PS50042"/>
    </source>
</evidence>
<keyword evidence="9 17" id="KW-0547">Nucleotide-binding</keyword>
<feature type="domain" description="Protein kinase" evidence="19">
    <location>
        <begin position="612"/>
        <end position="891"/>
    </location>
</feature>
<dbReference type="EMBL" id="CP126217">
    <property type="protein sequence ID" value="WIA19039.1"/>
    <property type="molecule type" value="Genomic_DNA"/>
</dbReference>
<dbReference type="InterPro" id="IPR017441">
    <property type="entry name" value="Protein_kinase_ATP_BS"/>
</dbReference>
<dbReference type="PROSITE" id="PS51285">
    <property type="entry name" value="AGC_KINASE_CTER"/>
    <property type="match status" value="1"/>
</dbReference>
<accession>A0ABY8UDB1</accession>
<keyword evidence="23" id="KW-1185">Reference proteome</keyword>
<dbReference type="PROSITE" id="PS50011">
    <property type="entry name" value="PROTEIN_KINASE_DOM"/>
    <property type="match status" value="1"/>
</dbReference>
<evidence type="ECO:0000256" key="14">
    <source>
        <dbReference type="ARBA" id="ARBA00024113"/>
    </source>
</evidence>
<evidence type="ECO:0000313" key="23">
    <source>
        <dbReference type="Proteomes" id="UP001244341"/>
    </source>
</evidence>
<dbReference type="CDD" id="cd00038">
    <property type="entry name" value="CAP_ED"/>
    <property type="match status" value="4"/>
</dbReference>
<keyword evidence="10" id="KW-0418">Kinase</keyword>
<dbReference type="SMART" id="SM00133">
    <property type="entry name" value="S_TK_X"/>
    <property type="match status" value="1"/>
</dbReference>
<feature type="domain" description="Cyclic nucleotide-binding" evidence="20">
    <location>
        <begin position="360"/>
        <end position="476"/>
    </location>
</feature>
<proteinExistence type="inferred from homology"/>
<keyword evidence="8" id="KW-0479">Metal-binding</keyword>
<evidence type="ECO:0000256" key="4">
    <source>
        <dbReference type="ARBA" id="ARBA00022490"/>
    </source>
</evidence>
<dbReference type="Gene3D" id="3.30.200.20">
    <property type="entry name" value="Phosphorylase Kinase, domain 1"/>
    <property type="match status" value="1"/>
</dbReference>
<evidence type="ECO:0000256" key="13">
    <source>
        <dbReference type="ARBA" id="ARBA00022992"/>
    </source>
</evidence>
<dbReference type="Gene3D" id="2.60.120.10">
    <property type="entry name" value="Jelly Rolls"/>
    <property type="match status" value="4"/>
</dbReference>
<comment type="catalytic activity">
    <reaction evidence="16">
        <text>L-seryl-[protein] + ATP = O-phospho-L-seryl-[protein] + ADP + H(+)</text>
        <dbReference type="Rhea" id="RHEA:17989"/>
        <dbReference type="Rhea" id="RHEA-COMP:9863"/>
        <dbReference type="Rhea" id="RHEA-COMP:11604"/>
        <dbReference type="ChEBI" id="CHEBI:15378"/>
        <dbReference type="ChEBI" id="CHEBI:29999"/>
        <dbReference type="ChEBI" id="CHEBI:30616"/>
        <dbReference type="ChEBI" id="CHEBI:83421"/>
        <dbReference type="ChEBI" id="CHEBI:456216"/>
        <dbReference type="EC" id="2.7.11.12"/>
    </reaction>
</comment>
<dbReference type="InterPro" id="IPR011009">
    <property type="entry name" value="Kinase-like_dom_sf"/>
</dbReference>
<evidence type="ECO:0000256" key="17">
    <source>
        <dbReference type="PROSITE-ProRule" id="PRU10141"/>
    </source>
</evidence>
<dbReference type="InterPro" id="IPR000961">
    <property type="entry name" value="AGC-kinase_C"/>
</dbReference>
<evidence type="ECO:0000256" key="5">
    <source>
        <dbReference type="ARBA" id="ARBA00022527"/>
    </source>
</evidence>
<keyword evidence="4" id="KW-0963">Cytoplasm</keyword>
<protein>
    <recommendedName>
        <fullName evidence="14">cGMP-dependent protein kinase</fullName>
        <ecNumber evidence="3">2.7.11.12</ecNumber>
    </recommendedName>
</protein>
<feature type="domain" description="Cyclic nucleotide-binding" evidence="20">
    <location>
        <begin position="101"/>
        <end position="205"/>
    </location>
</feature>
<evidence type="ECO:0000256" key="2">
    <source>
        <dbReference type="ARBA" id="ARBA00006352"/>
    </source>
</evidence>
<reference evidence="22 23" key="1">
    <citation type="submission" date="2023-05" db="EMBL/GenBank/DDBJ databases">
        <title>A 100% complete, gapless, phased diploid assembly of the Scenedesmus obliquus UTEX 3031 genome.</title>
        <authorList>
            <person name="Biondi T.C."/>
            <person name="Hanschen E.R."/>
            <person name="Kwon T."/>
            <person name="Eng W."/>
            <person name="Kruse C.P.S."/>
            <person name="Koehler S.I."/>
            <person name="Kunde Y."/>
            <person name="Gleasner C.D."/>
            <person name="You Mak K.T."/>
            <person name="Polle J."/>
            <person name="Hovde B.T."/>
            <person name="Starkenburg S.R."/>
        </authorList>
    </citation>
    <scope>NUCLEOTIDE SEQUENCE [LARGE SCALE GENOMIC DNA]</scope>
    <source>
        <strain evidence="22 23">DOE0152z</strain>
    </source>
</reference>
<evidence type="ECO:0000256" key="6">
    <source>
        <dbReference type="ARBA" id="ARBA00022535"/>
    </source>
</evidence>
<feature type="binding site" evidence="17">
    <location>
        <position position="639"/>
    </location>
    <ligand>
        <name>ATP</name>
        <dbReference type="ChEBI" id="CHEBI:30616"/>
    </ligand>
</feature>
<dbReference type="PROSITE" id="PS00107">
    <property type="entry name" value="PROTEIN_KINASE_ATP"/>
    <property type="match status" value="1"/>
</dbReference>
<comment type="similarity">
    <text evidence="2">Belongs to the protein kinase superfamily. AGC Ser/Thr protein kinase family. cGMP subfamily.</text>
</comment>
<dbReference type="PRINTS" id="PR00103">
    <property type="entry name" value="CAMPKINASE"/>
</dbReference>
<feature type="region of interest" description="Disordered" evidence="18">
    <location>
        <begin position="14"/>
        <end position="53"/>
    </location>
</feature>
<dbReference type="SUPFAM" id="SSF51206">
    <property type="entry name" value="cAMP-binding domain-like"/>
    <property type="match status" value="4"/>
</dbReference>
<evidence type="ECO:0000256" key="11">
    <source>
        <dbReference type="ARBA" id="ARBA00022840"/>
    </source>
</evidence>
<dbReference type="InterPro" id="IPR000719">
    <property type="entry name" value="Prot_kinase_dom"/>
</dbReference>
<dbReference type="PANTHER" id="PTHR24353">
    <property type="entry name" value="CYCLIC NUCLEOTIDE-DEPENDENT PROTEIN KINASE"/>
    <property type="match status" value="1"/>
</dbReference>
<dbReference type="SMART" id="SM00100">
    <property type="entry name" value="cNMP"/>
    <property type="match status" value="4"/>
</dbReference>
<evidence type="ECO:0000313" key="22">
    <source>
        <dbReference type="EMBL" id="WIA19039.1"/>
    </source>
</evidence>
<dbReference type="InterPro" id="IPR018490">
    <property type="entry name" value="cNMP-bd_dom_sf"/>
</dbReference>
<evidence type="ECO:0000259" key="21">
    <source>
        <dbReference type="PROSITE" id="PS51285"/>
    </source>
</evidence>
<feature type="compositionally biased region" description="Low complexity" evidence="18">
    <location>
        <begin position="27"/>
        <end position="53"/>
    </location>
</feature>
<evidence type="ECO:0000256" key="7">
    <source>
        <dbReference type="ARBA" id="ARBA00022679"/>
    </source>
</evidence>
<dbReference type="Pfam" id="PF00069">
    <property type="entry name" value="Pkinase"/>
    <property type="match status" value="1"/>
</dbReference>
<keyword evidence="6" id="KW-0140">cGMP</keyword>
<feature type="domain" description="Cyclic nucleotide-binding" evidence="20">
    <location>
        <begin position="226"/>
        <end position="351"/>
    </location>
</feature>
<organism evidence="22 23">
    <name type="scientific">Tetradesmus obliquus</name>
    <name type="common">Green alga</name>
    <name type="synonym">Acutodesmus obliquus</name>
    <dbReference type="NCBI Taxonomy" id="3088"/>
    <lineage>
        <taxon>Eukaryota</taxon>
        <taxon>Viridiplantae</taxon>
        <taxon>Chlorophyta</taxon>
        <taxon>core chlorophytes</taxon>
        <taxon>Chlorophyceae</taxon>
        <taxon>CS clade</taxon>
        <taxon>Sphaeropleales</taxon>
        <taxon>Scenedesmaceae</taxon>
        <taxon>Tetradesmus</taxon>
    </lineage>
</organism>
<sequence>MGFTPDISQKVREKMQALGLGSGSGGTPASSTASAGRLGSGSGAAASGSSNSSDYSSSMWNLGKKRIAVAADNQDAANITSYAKSESVKQLIHIAIKDNMLFSGLPPAGLAAIIDSMQPQMVMAGKDIIKQGATDAHEFFVLEIGTCDVFVARPGDITPKKVKTYGPGSAFGELALLYAAPRAATVTTTSPCKVWIAERRVVGTIKRHFAEKAAAVKIDLLEKVPMFGVITDAHKQLLAGALEQVNYAAGDPVWSEKEGGDLFYIIKEGAALLKDAASGAVLSKLGPGAHFGQQSLLGPGSSMTLSSCGGSSSSSATGPGQAVVADGPLTCCVMRRADFERLLGPYDELWRYEALRKVPILFPLSDRQLWQLARVLVRRNFAKGESVFSQGDVADKFYICEKGAFSCFTNDSKELARVGPGQCFGELALMSGDLRAANVMALDNSVALTLDREAFHSLLGRLDSLRSMWRFEALQRVPLLARLDHKTKAAVAAALGQVAMPKGTAVVTQGERGHAFYIVESGQLSAFKDNQPLPVMSYGPGDYFGELALLPGGNTRAATVRARSDVSLLVLDRANFESLLGPLLPQLEAAAKNYAGYRPNKQGVQDLVISECQHVATLGAGGFGRVTLVRYRGGSYALKQMAKGHIVDNKLVAHVHREKKAMLECSSPWLVNLVATAQDDKNIYMLLEVVMGGELFAYLQTRRAPLPEPHARFYVASVVLALEYLHGRHLVYRDLKPENLLIGEDGYVKMADFGFVKKVLPGQRTSTLCGTPEYLAPELIVGEGHWQAADWWSLGVLAFELVAGAPPFMHEDRMVMYRRIVDGVFSCPPHFSAGAVFMQGIVFIADGVFSCPPHFSAELRDFVKQLLVRKPAYRLGQGAGGVGDIKRHAWFAGFDWQAFEAKKLKAPYMPVVKSPGDASNFNAAVDDNAAGGAYRSRPYVSKGDFKEF</sequence>
<comment type="catalytic activity">
    <reaction evidence="15">
        <text>L-threonyl-[protein] + ATP = O-phospho-L-threonyl-[protein] + ADP + H(+)</text>
        <dbReference type="Rhea" id="RHEA:46608"/>
        <dbReference type="Rhea" id="RHEA-COMP:11060"/>
        <dbReference type="Rhea" id="RHEA-COMP:11605"/>
        <dbReference type="ChEBI" id="CHEBI:15378"/>
        <dbReference type="ChEBI" id="CHEBI:30013"/>
        <dbReference type="ChEBI" id="CHEBI:30616"/>
        <dbReference type="ChEBI" id="CHEBI:61977"/>
        <dbReference type="ChEBI" id="CHEBI:456216"/>
        <dbReference type="EC" id="2.7.11.12"/>
    </reaction>
</comment>
<dbReference type="PROSITE" id="PS50042">
    <property type="entry name" value="CNMP_BINDING_3"/>
    <property type="match status" value="4"/>
</dbReference>
<dbReference type="SUPFAM" id="SSF56112">
    <property type="entry name" value="Protein kinase-like (PK-like)"/>
    <property type="match status" value="1"/>
</dbReference>
<gene>
    <name evidence="22" type="ORF">OEZ85_003698</name>
</gene>
<evidence type="ECO:0000256" key="15">
    <source>
        <dbReference type="ARBA" id="ARBA00047298"/>
    </source>
</evidence>
<dbReference type="PROSITE" id="PS00889">
    <property type="entry name" value="CNMP_BINDING_2"/>
    <property type="match status" value="3"/>
</dbReference>
<dbReference type="Proteomes" id="UP001244341">
    <property type="component" value="Chromosome 10b"/>
</dbReference>
<dbReference type="EC" id="2.7.11.12" evidence="3"/>
<dbReference type="SMART" id="SM00220">
    <property type="entry name" value="S_TKc"/>
    <property type="match status" value="1"/>
</dbReference>
<evidence type="ECO:0000256" key="18">
    <source>
        <dbReference type="SAM" id="MobiDB-lite"/>
    </source>
</evidence>
<dbReference type="Gene3D" id="1.10.510.10">
    <property type="entry name" value="Transferase(Phosphotransferase) domain 1"/>
    <property type="match status" value="1"/>
</dbReference>
<keyword evidence="5" id="KW-0723">Serine/threonine-protein kinase</keyword>
<evidence type="ECO:0000259" key="19">
    <source>
        <dbReference type="PROSITE" id="PS50011"/>
    </source>
</evidence>
<dbReference type="PROSITE" id="PS00888">
    <property type="entry name" value="CNMP_BINDING_1"/>
    <property type="match status" value="1"/>
</dbReference>
<dbReference type="InterPro" id="IPR018488">
    <property type="entry name" value="cNMP-bd_CS"/>
</dbReference>
<evidence type="ECO:0000256" key="9">
    <source>
        <dbReference type="ARBA" id="ARBA00022741"/>
    </source>
</evidence>
<evidence type="ECO:0000256" key="1">
    <source>
        <dbReference type="ARBA" id="ARBA00001946"/>
    </source>
</evidence>
<dbReference type="PROSITE" id="PS00108">
    <property type="entry name" value="PROTEIN_KINASE_ST"/>
    <property type="match status" value="1"/>
</dbReference>
<keyword evidence="11 17" id="KW-0067">ATP-binding</keyword>
<keyword evidence="7" id="KW-0808">Transferase</keyword>
<evidence type="ECO:0000256" key="3">
    <source>
        <dbReference type="ARBA" id="ARBA00012428"/>
    </source>
</evidence>
<dbReference type="InterPro" id="IPR014710">
    <property type="entry name" value="RmlC-like_jellyroll"/>
</dbReference>
<comment type="cofactor">
    <cofactor evidence="1">
        <name>Mg(2+)</name>
        <dbReference type="ChEBI" id="CHEBI:18420"/>
    </cofactor>
</comment>
<feature type="domain" description="AGC-kinase C-terminal" evidence="21">
    <location>
        <begin position="892"/>
        <end position="948"/>
    </location>
</feature>
<dbReference type="InterPro" id="IPR008271">
    <property type="entry name" value="Ser/Thr_kinase_AS"/>
</dbReference>